<keyword evidence="1" id="KW-0645">Protease</keyword>
<dbReference type="OrthoDB" id="9794948at2"/>
<keyword evidence="2" id="KW-1185">Reference proteome</keyword>
<evidence type="ECO:0000313" key="2">
    <source>
        <dbReference type="Proteomes" id="UP000244677"/>
    </source>
</evidence>
<dbReference type="InterPro" id="IPR012349">
    <property type="entry name" value="Split_barrel_FMN-bd"/>
</dbReference>
<dbReference type="InterPro" id="IPR007396">
    <property type="entry name" value="TR_PAI2-type"/>
</dbReference>
<dbReference type="Proteomes" id="UP000244677">
    <property type="component" value="Chromosome"/>
</dbReference>
<accession>A0A2S1LP73</accession>
<organism evidence="1 2">
    <name type="scientific">Flavobacterium kingsejongi</name>
    <dbReference type="NCBI Taxonomy" id="1678728"/>
    <lineage>
        <taxon>Bacteria</taxon>
        <taxon>Pseudomonadati</taxon>
        <taxon>Bacteroidota</taxon>
        <taxon>Flavobacteriia</taxon>
        <taxon>Flavobacteriales</taxon>
        <taxon>Flavobacteriaceae</taxon>
        <taxon>Flavobacterium</taxon>
    </lineage>
</organism>
<reference evidence="1 2" key="1">
    <citation type="submission" date="2017-04" db="EMBL/GenBank/DDBJ databases">
        <title>Complete genome sequence of Flavobacterium kingsejong AJ004.</title>
        <authorList>
            <person name="Lee P.C."/>
        </authorList>
    </citation>
    <scope>NUCLEOTIDE SEQUENCE [LARGE SCALE GENOMIC DNA]</scope>
    <source>
        <strain evidence="1 2">AJ004</strain>
    </source>
</reference>
<name>A0A2S1LP73_9FLAO</name>
<protein>
    <submittedName>
        <fullName evidence="1">Protease</fullName>
    </submittedName>
</protein>
<dbReference type="GO" id="GO:0006508">
    <property type="term" value="P:proteolysis"/>
    <property type="evidence" value="ECO:0007669"/>
    <property type="project" value="UniProtKB-KW"/>
</dbReference>
<dbReference type="KEGG" id="fki:FK004_09550"/>
<keyword evidence="1" id="KW-0378">Hydrolase</keyword>
<dbReference type="Gene3D" id="2.30.110.10">
    <property type="entry name" value="Electron Transport, Fmn-binding Protein, Chain A"/>
    <property type="match status" value="1"/>
</dbReference>
<dbReference type="PIRSF" id="PIRSF010372">
    <property type="entry name" value="PaiB"/>
    <property type="match status" value="1"/>
</dbReference>
<dbReference type="Pfam" id="PF04299">
    <property type="entry name" value="FMN_bind_2"/>
    <property type="match status" value="1"/>
</dbReference>
<dbReference type="PANTHER" id="PTHR35802:SF1">
    <property type="entry name" value="PROTEASE SYNTHASE AND SPORULATION PROTEIN PAI 2"/>
    <property type="match status" value="1"/>
</dbReference>
<dbReference type="AlphaFoldDB" id="A0A2S1LP73"/>
<dbReference type="PANTHER" id="PTHR35802">
    <property type="entry name" value="PROTEASE SYNTHASE AND SPORULATION PROTEIN PAI 2"/>
    <property type="match status" value="1"/>
</dbReference>
<proteinExistence type="predicted"/>
<sequence length="207" mass="23180">MHIPDLYKNENKEDIRLFLEQNSFGILINQLDSKLWATHIPLELDINADGKEVLQGHIAKENPQWHSFASNQSVLAIFSGPHSYISPSWYDHENVPTWNYAAVHVYGTIKIIEGDAALSSLKKLMDKYEAFSANPVHFEDLSKSSLRQVRGIVAFEIEITSIEAVNKMSQNRDAKNHSNIITELNKTGSPEAAAVAAIMAKCPIQHS</sequence>
<dbReference type="SUPFAM" id="SSF50475">
    <property type="entry name" value="FMN-binding split barrel"/>
    <property type="match status" value="1"/>
</dbReference>
<evidence type="ECO:0000313" key="1">
    <source>
        <dbReference type="EMBL" id="AWG25462.1"/>
    </source>
</evidence>
<gene>
    <name evidence="1" type="ORF">FK004_09550</name>
</gene>
<dbReference type="GO" id="GO:0008233">
    <property type="term" value="F:peptidase activity"/>
    <property type="evidence" value="ECO:0007669"/>
    <property type="project" value="UniProtKB-KW"/>
</dbReference>
<dbReference type="RefSeq" id="WP_108737054.1">
    <property type="nucleotide sequence ID" value="NZ_CP020919.1"/>
</dbReference>
<dbReference type="EMBL" id="CP020919">
    <property type="protein sequence ID" value="AWG25462.1"/>
    <property type="molecule type" value="Genomic_DNA"/>
</dbReference>